<dbReference type="EMBL" id="JAYMYQ010000001">
    <property type="protein sequence ID" value="KAK7360907.1"/>
    <property type="molecule type" value="Genomic_DNA"/>
</dbReference>
<evidence type="ECO:0000256" key="1">
    <source>
        <dbReference type="SAM" id="MobiDB-lite"/>
    </source>
</evidence>
<protein>
    <submittedName>
        <fullName evidence="2">Uncharacterized protein</fullName>
    </submittedName>
</protein>
<comment type="caution">
    <text evidence="2">The sequence shown here is derived from an EMBL/GenBank/DDBJ whole genome shotgun (WGS) entry which is preliminary data.</text>
</comment>
<reference evidence="2 3" key="1">
    <citation type="submission" date="2024-01" db="EMBL/GenBank/DDBJ databases">
        <title>The genomes of 5 underutilized Papilionoideae crops provide insights into root nodulation and disease resistanc.</title>
        <authorList>
            <person name="Jiang F."/>
        </authorList>
    </citation>
    <scope>NUCLEOTIDE SEQUENCE [LARGE SCALE GENOMIC DNA]</scope>
    <source>
        <strain evidence="2">LVBAO_FW01</strain>
        <tissue evidence="2">Leaves</tissue>
    </source>
</reference>
<organism evidence="2 3">
    <name type="scientific">Canavalia gladiata</name>
    <name type="common">Sword bean</name>
    <name type="synonym">Dolichos gladiatus</name>
    <dbReference type="NCBI Taxonomy" id="3824"/>
    <lineage>
        <taxon>Eukaryota</taxon>
        <taxon>Viridiplantae</taxon>
        <taxon>Streptophyta</taxon>
        <taxon>Embryophyta</taxon>
        <taxon>Tracheophyta</taxon>
        <taxon>Spermatophyta</taxon>
        <taxon>Magnoliopsida</taxon>
        <taxon>eudicotyledons</taxon>
        <taxon>Gunneridae</taxon>
        <taxon>Pentapetalae</taxon>
        <taxon>rosids</taxon>
        <taxon>fabids</taxon>
        <taxon>Fabales</taxon>
        <taxon>Fabaceae</taxon>
        <taxon>Papilionoideae</taxon>
        <taxon>50 kb inversion clade</taxon>
        <taxon>NPAAA clade</taxon>
        <taxon>indigoferoid/millettioid clade</taxon>
        <taxon>Phaseoleae</taxon>
        <taxon>Canavalia</taxon>
    </lineage>
</organism>
<evidence type="ECO:0000313" key="2">
    <source>
        <dbReference type="EMBL" id="KAK7360907.1"/>
    </source>
</evidence>
<accession>A0AAN9MZ24</accession>
<dbReference type="AlphaFoldDB" id="A0AAN9MZ24"/>
<feature type="compositionally biased region" description="Polar residues" evidence="1">
    <location>
        <begin position="1"/>
        <end position="17"/>
    </location>
</feature>
<proteinExistence type="predicted"/>
<gene>
    <name evidence="2" type="ORF">VNO77_02925</name>
</gene>
<feature type="compositionally biased region" description="Polar residues" evidence="1">
    <location>
        <begin position="25"/>
        <end position="41"/>
    </location>
</feature>
<feature type="region of interest" description="Disordered" evidence="1">
    <location>
        <begin position="1"/>
        <end position="48"/>
    </location>
</feature>
<name>A0AAN9MZ24_CANGL</name>
<evidence type="ECO:0000313" key="3">
    <source>
        <dbReference type="Proteomes" id="UP001367508"/>
    </source>
</evidence>
<sequence>MTILVNKTISQEPQNHSPSEKWHRQIQSPRSHCCSGTNPRPLSSRREPDFNHKTQLGICYLVAQVVDKLFRVLTPGIRLGIFYCLCNPQFLGLLGARICWPRNKAEMNQPQGPGVLTEKNWSPTDINTLNQNLVHNPLISFTVNGADPDRTTMGKVQQTTYPAPMDQLSSLEQPSPLA</sequence>
<dbReference type="Proteomes" id="UP001367508">
    <property type="component" value="Unassembled WGS sequence"/>
</dbReference>
<keyword evidence="3" id="KW-1185">Reference proteome</keyword>